<proteinExistence type="inferred from homology"/>
<comment type="subcellular location">
    <subcellularLocation>
        <location evidence="3">Cytoplasm</location>
    </subcellularLocation>
</comment>
<comment type="similarity">
    <text evidence="3 4">Belongs to the bacterial glucokinase family.</text>
</comment>
<dbReference type="EMBL" id="PDUD01000002">
    <property type="protein sequence ID" value="PHN08328.1"/>
    <property type="molecule type" value="Genomic_DNA"/>
</dbReference>
<dbReference type="Pfam" id="PF02685">
    <property type="entry name" value="Glucokinase"/>
    <property type="match status" value="1"/>
</dbReference>
<protein>
    <recommendedName>
        <fullName evidence="3">Glucokinase</fullName>
        <ecNumber evidence="3">2.7.1.2</ecNumber>
    </recommendedName>
    <alternativeName>
        <fullName evidence="3">Glucose kinase</fullName>
    </alternativeName>
</protein>
<dbReference type="GO" id="GO:0005737">
    <property type="term" value="C:cytoplasm"/>
    <property type="evidence" value="ECO:0007669"/>
    <property type="project" value="UniProtKB-SubCell"/>
</dbReference>
<dbReference type="EC" id="2.7.1.2" evidence="3"/>
<dbReference type="PANTHER" id="PTHR47363">
    <property type="entry name" value="GLUCOKINASE"/>
    <property type="match status" value="1"/>
</dbReference>
<dbReference type="Gene3D" id="3.40.367.20">
    <property type="match status" value="1"/>
</dbReference>
<dbReference type="CDD" id="cd24008">
    <property type="entry name" value="ASKHA_NBD_GLK"/>
    <property type="match status" value="1"/>
</dbReference>
<keyword evidence="6" id="KW-1185">Reference proteome</keyword>
<comment type="caution">
    <text evidence="5">The sequence shown here is derived from an EMBL/GenBank/DDBJ whole genome shotgun (WGS) entry which is preliminary data.</text>
</comment>
<dbReference type="Gene3D" id="3.30.420.40">
    <property type="match status" value="1"/>
</dbReference>
<keyword evidence="3" id="KW-0067">ATP-binding</keyword>
<name>A0A2D0NIQ8_FLAN2</name>
<evidence type="ECO:0000256" key="1">
    <source>
        <dbReference type="ARBA" id="ARBA00022679"/>
    </source>
</evidence>
<feature type="binding site" evidence="3">
    <location>
        <begin position="35"/>
        <end position="40"/>
    </location>
    <ligand>
        <name>ATP</name>
        <dbReference type="ChEBI" id="CHEBI:30616"/>
    </ligand>
</feature>
<evidence type="ECO:0000256" key="4">
    <source>
        <dbReference type="RuleBase" id="RU004046"/>
    </source>
</evidence>
<dbReference type="OrthoDB" id="9800595at2"/>
<dbReference type="NCBIfam" id="TIGR00749">
    <property type="entry name" value="glk"/>
    <property type="match status" value="1"/>
</dbReference>
<accession>A0A2D0NIQ8</accession>
<evidence type="ECO:0000256" key="3">
    <source>
        <dbReference type="HAMAP-Rule" id="MF_00524"/>
    </source>
</evidence>
<evidence type="ECO:0000313" key="6">
    <source>
        <dbReference type="Proteomes" id="UP000223913"/>
    </source>
</evidence>
<evidence type="ECO:0000313" key="5">
    <source>
        <dbReference type="EMBL" id="PHN08328.1"/>
    </source>
</evidence>
<dbReference type="InterPro" id="IPR003836">
    <property type="entry name" value="Glucokinase"/>
</dbReference>
<evidence type="ECO:0000256" key="2">
    <source>
        <dbReference type="ARBA" id="ARBA00022777"/>
    </source>
</evidence>
<dbReference type="AlphaFoldDB" id="A0A2D0NIQ8"/>
<dbReference type="PANTHER" id="PTHR47363:SF1">
    <property type="entry name" value="GLUCOKINASE"/>
    <property type="match status" value="1"/>
</dbReference>
<comment type="catalytic activity">
    <reaction evidence="3">
        <text>D-glucose + ATP = D-glucose 6-phosphate + ADP + H(+)</text>
        <dbReference type="Rhea" id="RHEA:17825"/>
        <dbReference type="ChEBI" id="CHEBI:4167"/>
        <dbReference type="ChEBI" id="CHEBI:15378"/>
        <dbReference type="ChEBI" id="CHEBI:30616"/>
        <dbReference type="ChEBI" id="CHEBI:61548"/>
        <dbReference type="ChEBI" id="CHEBI:456216"/>
        <dbReference type="EC" id="2.7.1.2"/>
    </reaction>
</comment>
<dbReference type="GO" id="GO:0005536">
    <property type="term" value="F:D-glucose binding"/>
    <property type="evidence" value="ECO:0007669"/>
    <property type="project" value="InterPro"/>
</dbReference>
<dbReference type="GO" id="GO:0006096">
    <property type="term" value="P:glycolytic process"/>
    <property type="evidence" value="ECO:0007669"/>
    <property type="project" value="UniProtKB-UniRule"/>
</dbReference>
<keyword evidence="3" id="KW-0324">Glycolysis</keyword>
<dbReference type="Proteomes" id="UP000223913">
    <property type="component" value="Unassembled WGS sequence"/>
</dbReference>
<keyword evidence="3" id="KW-0963">Cytoplasm</keyword>
<dbReference type="SUPFAM" id="SSF53067">
    <property type="entry name" value="Actin-like ATPase domain"/>
    <property type="match status" value="1"/>
</dbReference>
<dbReference type="GO" id="GO:0004340">
    <property type="term" value="F:glucokinase activity"/>
    <property type="evidence" value="ECO:0007669"/>
    <property type="project" value="UniProtKB-UniRule"/>
</dbReference>
<gene>
    <name evidence="3 5" type="primary">glk</name>
    <name evidence="5" type="ORF">CRP01_02500</name>
</gene>
<keyword evidence="1 3" id="KW-0808">Transferase</keyword>
<keyword evidence="3" id="KW-0547">Nucleotide-binding</keyword>
<organism evidence="5 6">
    <name type="scientific">Flavilitoribacter nigricans (strain ATCC 23147 / DSM 23189 / NBRC 102662 / NCIMB 1420 / SS-2)</name>
    <name type="common">Lewinella nigricans</name>
    <dbReference type="NCBI Taxonomy" id="1122177"/>
    <lineage>
        <taxon>Bacteria</taxon>
        <taxon>Pseudomonadati</taxon>
        <taxon>Bacteroidota</taxon>
        <taxon>Saprospiria</taxon>
        <taxon>Saprospirales</taxon>
        <taxon>Lewinellaceae</taxon>
        <taxon>Flavilitoribacter</taxon>
    </lineage>
</organism>
<dbReference type="InterPro" id="IPR043129">
    <property type="entry name" value="ATPase_NBD"/>
</dbReference>
<dbReference type="GO" id="GO:0005524">
    <property type="term" value="F:ATP binding"/>
    <property type="evidence" value="ECO:0007669"/>
    <property type="project" value="UniProtKB-UniRule"/>
</dbReference>
<reference evidence="5 6" key="1">
    <citation type="submission" date="2017-10" db="EMBL/GenBank/DDBJ databases">
        <title>The draft genome sequence of Lewinella nigricans NBRC 102662.</title>
        <authorList>
            <person name="Wang K."/>
        </authorList>
    </citation>
    <scope>NUCLEOTIDE SEQUENCE [LARGE SCALE GENOMIC DNA]</scope>
    <source>
        <strain evidence="5 6">NBRC 102662</strain>
    </source>
</reference>
<sequence length="353" mass="39099">MEAIWQNSFTSIPDFPIAFPNRGRKLPQSLRVLAADIGGTKTNVGLFLVGDEQIRLIEQSSYPSQDYHSFVDIAEDFLQGKERPDRISIGIAGPVIGGKATTTNLNWEVDRKVLIRELKVAEVFILNDLEANAYGIAALQEKELDRLYAGHQEIEGNAAIIAPGTGLGEAALYWDGEYFHPFATEGGHTDFGPRNDLDLDLFRYLRRKFGHVSWERVVSGPGIQNIFTFLRVDKQWDVPDDLREAINAGDPPAVISAYAQKGYPICEETIRLFIKYLAQESANLCLKTKAVGGLFIGGGIIPKIHHELREEAFLNHFFQAGRLRDLVEAIPVSVIMNSEAPLLGAAYYGALGV</sequence>
<keyword evidence="2 3" id="KW-0418">Kinase</keyword>
<dbReference type="HAMAP" id="MF_00524">
    <property type="entry name" value="Glucokinase"/>
    <property type="match status" value="1"/>
</dbReference>